<name>A0A2K8YVZ4_9BACT</name>
<dbReference type="OrthoDB" id="9809549at2"/>
<accession>A0A2K8YVZ4</accession>
<dbReference type="AlphaFoldDB" id="A0A2K8YVZ4"/>
<keyword evidence="4" id="KW-1185">Reference proteome</keyword>
<keyword evidence="3" id="KW-0378">Hydrolase</keyword>
<evidence type="ECO:0000313" key="4">
    <source>
        <dbReference type="Proteomes" id="UP000232883"/>
    </source>
</evidence>
<dbReference type="InterPro" id="IPR053145">
    <property type="entry name" value="AB_hydrolase_Est10"/>
</dbReference>
<dbReference type="RefSeq" id="WP_100987512.1">
    <property type="nucleotide sequence ID" value="NZ_CP025096.1"/>
</dbReference>
<dbReference type="KEGG" id="spir:CWM47_08130"/>
<dbReference type="PANTHER" id="PTHR43265">
    <property type="entry name" value="ESTERASE ESTD"/>
    <property type="match status" value="1"/>
</dbReference>
<evidence type="ECO:0000256" key="1">
    <source>
        <dbReference type="SAM" id="SignalP"/>
    </source>
</evidence>
<protein>
    <submittedName>
        <fullName evidence="3">Alpha/beta hydrolase</fullName>
    </submittedName>
</protein>
<reference evidence="3 4" key="1">
    <citation type="submission" date="2017-11" db="EMBL/GenBank/DDBJ databases">
        <title>Taxonomic description and genome sequences of Spirosoma HA7 sp. nov., isolated from pollen microhabitat of Corylus avellana.</title>
        <authorList>
            <person name="Ambika Manirajan B."/>
            <person name="Suarez C."/>
            <person name="Ratering S."/>
            <person name="Geissler-Plaum R."/>
            <person name="Cardinale M."/>
            <person name="Sylvia S."/>
        </authorList>
    </citation>
    <scope>NUCLEOTIDE SEQUENCE [LARGE SCALE GENOMIC DNA]</scope>
    <source>
        <strain evidence="3 4">HA7</strain>
    </source>
</reference>
<dbReference type="Gene3D" id="3.40.50.1820">
    <property type="entry name" value="alpha/beta hydrolase"/>
    <property type="match status" value="1"/>
</dbReference>
<gene>
    <name evidence="3" type="ORF">CWM47_08130</name>
</gene>
<dbReference type="Proteomes" id="UP000232883">
    <property type="component" value="Chromosome"/>
</dbReference>
<feature type="signal peptide" evidence="1">
    <location>
        <begin position="1"/>
        <end position="20"/>
    </location>
</feature>
<dbReference type="InterPro" id="IPR022742">
    <property type="entry name" value="Hydrolase_4"/>
</dbReference>
<organism evidence="3 4">
    <name type="scientific">Spirosoma pollinicola</name>
    <dbReference type="NCBI Taxonomy" id="2057025"/>
    <lineage>
        <taxon>Bacteria</taxon>
        <taxon>Pseudomonadati</taxon>
        <taxon>Bacteroidota</taxon>
        <taxon>Cytophagia</taxon>
        <taxon>Cytophagales</taxon>
        <taxon>Cytophagaceae</taxon>
        <taxon>Spirosoma</taxon>
    </lineage>
</organism>
<evidence type="ECO:0000313" key="3">
    <source>
        <dbReference type="EMBL" id="AUD01791.1"/>
    </source>
</evidence>
<feature type="chain" id="PRO_5014953432" evidence="1">
    <location>
        <begin position="21"/>
        <end position="324"/>
    </location>
</feature>
<dbReference type="SUPFAM" id="SSF53474">
    <property type="entry name" value="alpha/beta-Hydrolases"/>
    <property type="match status" value="1"/>
</dbReference>
<proteinExistence type="predicted"/>
<sequence length="324" mass="35169">MNRSFAFAYYLFFISSFAVAQTEEPMHYKITVPAGAELTLDGTLAIPNNLKKAVPVVLLIAGSGPTDRDCNSPYGLKSNSFKMLSDSLVSKGIAVARYDKRGSGNNIQAATKNLKSEDHRFDFYVSDAVGFIRQLQADKRFSYLIVAGHSEGSLVGMLAAEQTKAKGYISIAGPGRNIADVLKAQGRAGGNPKDIQAEVDSALDSLRDGHTVHPRNPLLQAQLPLKAQMGFISWMKYDPAAVIKKYGGNVLIIQGKKDLQVAVADAELLKAARPDAKLVLFDTMNHILKDVDGLDPKENFKTYNNPELPITPGLATTIAQFVKQ</sequence>
<dbReference type="Pfam" id="PF12146">
    <property type="entry name" value="Hydrolase_4"/>
    <property type="match status" value="1"/>
</dbReference>
<keyword evidence="1" id="KW-0732">Signal</keyword>
<dbReference type="GO" id="GO:0052689">
    <property type="term" value="F:carboxylic ester hydrolase activity"/>
    <property type="evidence" value="ECO:0007669"/>
    <property type="project" value="TreeGrafter"/>
</dbReference>
<dbReference type="EMBL" id="CP025096">
    <property type="protein sequence ID" value="AUD01791.1"/>
    <property type="molecule type" value="Genomic_DNA"/>
</dbReference>
<dbReference type="InterPro" id="IPR029058">
    <property type="entry name" value="AB_hydrolase_fold"/>
</dbReference>
<feature type="domain" description="Serine aminopeptidase S33" evidence="2">
    <location>
        <begin position="77"/>
        <end position="286"/>
    </location>
</feature>
<evidence type="ECO:0000259" key="2">
    <source>
        <dbReference type="Pfam" id="PF12146"/>
    </source>
</evidence>
<dbReference type="PANTHER" id="PTHR43265:SF1">
    <property type="entry name" value="ESTERASE ESTD"/>
    <property type="match status" value="1"/>
</dbReference>